<accession>A0AAU6W409</accession>
<dbReference type="EMBL" id="PP179332">
    <property type="protein sequence ID" value="XAI71302.1"/>
    <property type="molecule type" value="Genomic_DNA"/>
</dbReference>
<gene>
    <name evidence="1" type="ORF">Cygsa01_00256</name>
</gene>
<dbReference type="InterPro" id="IPR031997">
    <property type="entry name" value="T4-gp15_tss"/>
</dbReference>
<dbReference type="InterPro" id="IPR038553">
    <property type="entry name" value="T4-gp15_tss_sf"/>
</dbReference>
<proteinExistence type="predicted"/>
<organism evidence="1">
    <name type="scientific">Pseudomonas phage Cygsa01</name>
    <dbReference type="NCBI Taxonomy" id="3138529"/>
    <lineage>
        <taxon>Viruses</taxon>
    </lineage>
</organism>
<sequence length="272" mass="30402">MLANQHFYHKSIRAYTVLFGSLFNGMQIVRQGGGKTEKVPVPVSYSSGQAYLKYSGERDAREKDIPRVSKILPALVFSLTSFAYDPMRKTNARERISHTTTNGDGSTVNFVFGRVPFDFEYELAIKTKNMDDMLQLVEQIIPYFDPVLVVTMKDAPGSNLAVDQDVKILLTNVQIDDIYEGNLEDHRMIECTMNFTLKGYLYKRSLTGASIDKLNFSFTPDADDLSIESMFSAKGEETFVQEAARELNNSIEEGLFGVVNTNAGLLGDPNEG</sequence>
<dbReference type="Gene3D" id="3.30.2000.40">
    <property type="entry name" value="Myoviridae tail sheath stabiliser"/>
    <property type="match status" value="1"/>
</dbReference>
<protein>
    <recommendedName>
        <fullName evidence="2">Tail sheath stabilizer and completion protein</fullName>
    </recommendedName>
</protein>
<dbReference type="Pfam" id="PF16724">
    <property type="entry name" value="T4-gp15_tss"/>
    <property type="match status" value="1"/>
</dbReference>
<reference evidence="1" key="1">
    <citation type="journal article" date="2024" name="J. Gen. Virol.">
        <title>Novel phages of Pseudomonas syringae unveil numerous potential auxiliary metabolic genes.</title>
        <authorList>
            <person name="Feltin C."/>
            <person name="Garneau J.R."/>
            <person name="Morris C.E."/>
            <person name="Berard A."/>
            <person name="Torres-Barcelo C."/>
        </authorList>
    </citation>
    <scope>NUCLEOTIDE SEQUENCE</scope>
</reference>
<evidence type="ECO:0000313" key="1">
    <source>
        <dbReference type="EMBL" id="XAI71302.1"/>
    </source>
</evidence>
<name>A0AAU6W409_9VIRU</name>
<evidence type="ECO:0008006" key="2">
    <source>
        <dbReference type="Google" id="ProtNLM"/>
    </source>
</evidence>